<dbReference type="GO" id="GO:0016567">
    <property type="term" value="P:protein ubiquitination"/>
    <property type="evidence" value="ECO:0007669"/>
    <property type="project" value="InterPro"/>
</dbReference>
<reference evidence="5" key="1">
    <citation type="submission" date="2022-04" db="EMBL/GenBank/DDBJ databases">
        <title>A functionally conserved STORR gene fusion in Papaver species that diverged 16.8 million years ago.</title>
        <authorList>
            <person name="Catania T."/>
        </authorList>
    </citation>
    <scope>NUCLEOTIDE SEQUENCE</scope>
    <source>
        <strain evidence="5">S-188037</strain>
    </source>
</reference>
<dbReference type="SMART" id="SM00061">
    <property type="entry name" value="MATH"/>
    <property type="match status" value="1"/>
</dbReference>
<dbReference type="CDD" id="cd18280">
    <property type="entry name" value="BTB_POZ_BPM_plant"/>
    <property type="match status" value="1"/>
</dbReference>
<dbReference type="SUPFAM" id="SSF54695">
    <property type="entry name" value="POZ domain"/>
    <property type="match status" value="1"/>
</dbReference>
<dbReference type="Proteomes" id="UP001202328">
    <property type="component" value="Unassembled WGS sequence"/>
</dbReference>
<dbReference type="PROSITE" id="PS50097">
    <property type="entry name" value="BTB"/>
    <property type="match status" value="1"/>
</dbReference>
<proteinExistence type="inferred from homology"/>
<evidence type="ECO:0000259" key="4">
    <source>
        <dbReference type="PROSITE" id="PS50144"/>
    </source>
</evidence>
<dbReference type="AlphaFoldDB" id="A0AAD4XUC8"/>
<dbReference type="InterPro" id="IPR000210">
    <property type="entry name" value="BTB/POZ_dom"/>
</dbReference>
<evidence type="ECO:0000313" key="6">
    <source>
        <dbReference type="Proteomes" id="UP001202328"/>
    </source>
</evidence>
<protein>
    <submittedName>
        <fullName evidence="5">Uncharacterized protein</fullName>
    </submittedName>
</protein>
<dbReference type="CDD" id="cd00121">
    <property type="entry name" value="MATH"/>
    <property type="match status" value="1"/>
</dbReference>
<sequence length="372" mass="41519">MAPKRPRVSESQYYTNDDEEVLSSSSRWICETVKACHVFKVEGYSLAKGIGVGEYMTSAEFSVGGHDWAIVFYPDGLTEAAQDYIAVYLKLVSPGEVRATLEFKLLDQTGKGKHGIQYFTRSPKTFTNNCFKGWPKYMKRSKLETSSYLRDDCLSIHCTVGVWKTRVEEEKHYVIPVPPSDMSQKLKSLLESEIGSDITIQVGNEFFKAHKSILAARSPVFRAMFFGLAGNPDMETVAIEDVDPFVFKAMLLFLYSDEFPKARDLSDPDFVCTSTTITQHLLAAADRFDLARLKLMCEANLCEDITINNVATALVLADQHQCLQLKTACLNFAAKPENAGEVMKSDGFADLAESRPSLLIDLFETSAVVNKN</sequence>
<dbReference type="EMBL" id="JAJJMB010001710">
    <property type="protein sequence ID" value="KAI3956056.1"/>
    <property type="molecule type" value="Genomic_DNA"/>
</dbReference>
<evidence type="ECO:0000256" key="1">
    <source>
        <dbReference type="ARBA" id="ARBA00004906"/>
    </source>
</evidence>
<dbReference type="InterPro" id="IPR056423">
    <property type="entry name" value="BACK_BPM_SPOP"/>
</dbReference>
<comment type="pathway">
    <text evidence="1">Protein modification; protein ubiquitination.</text>
</comment>
<accession>A0AAD4XUC8</accession>
<name>A0AAD4XUC8_9MAGN</name>
<comment type="similarity">
    <text evidence="2">Belongs to the Tdpoz family.</text>
</comment>
<dbReference type="Pfam" id="PF00651">
    <property type="entry name" value="BTB"/>
    <property type="match status" value="1"/>
</dbReference>
<feature type="domain" description="MATH" evidence="4">
    <location>
        <begin position="34"/>
        <end position="160"/>
    </location>
</feature>
<dbReference type="Pfam" id="PF24570">
    <property type="entry name" value="BACK_BPM_SPOP"/>
    <property type="match status" value="1"/>
</dbReference>
<dbReference type="InterPro" id="IPR045005">
    <property type="entry name" value="BPM1-6"/>
</dbReference>
<dbReference type="InterPro" id="IPR002083">
    <property type="entry name" value="MATH/TRAF_dom"/>
</dbReference>
<dbReference type="Pfam" id="PF22486">
    <property type="entry name" value="MATH_2"/>
    <property type="match status" value="1"/>
</dbReference>
<dbReference type="PROSITE" id="PS50144">
    <property type="entry name" value="MATH"/>
    <property type="match status" value="1"/>
</dbReference>
<dbReference type="PANTHER" id="PTHR26379:SF293">
    <property type="entry name" value="BTB_POZ AND MATH DOMAIN-CONTAINING PROTEIN 3"/>
    <property type="match status" value="1"/>
</dbReference>
<dbReference type="PANTHER" id="PTHR26379">
    <property type="entry name" value="BTB/POZ AND MATH DOMAIN-CONTAINING PROTEIN 1"/>
    <property type="match status" value="1"/>
</dbReference>
<keyword evidence="6" id="KW-1185">Reference proteome</keyword>
<dbReference type="InterPro" id="IPR011333">
    <property type="entry name" value="SKP1/BTB/POZ_sf"/>
</dbReference>
<dbReference type="Gene3D" id="1.25.40.420">
    <property type="match status" value="1"/>
</dbReference>
<dbReference type="InterPro" id="IPR008974">
    <property type="entry name" value="TRAF-like"/>
</dbReference>
<dbReference type="Gene3D" id="3.30.710.10">
    <property type="entry name" value="Potassium Channel Kv1.1, Chain A"/>
    <property type="match status" value="1"/>
</dbReference>
<feature type="domain" description="BTB" evidence="3">
    <location>
        <begin position="196"/>
        <end position="263"/>
    </location>
</feature>
<dbReference type="SMART" id="SM00225">
    <property type="entry name" value="BTB"/>
    <property type="match status" value="1"/>
</dbReference>
<evidence type="ECO:0000259" key="3">
    <source>
        <dbReference type="PROSITE" id="PS50097"/>
    </source>
</evidence>
<evidence type="ECO:0000313" key="5">
    <source>
        <dbReference type="EMBL" id="KAI3956056.1"/>
    </source>
</evidence>
<dbReference type="SUPFAM" id="SSF49599">
    <property type="entry name" value="TRAF domain-like"/>
    <property type="match status" value="1"/>
</dbReference>
<organism evidence="5 6">
    <name type="scientific">Papaver atlanticum</name>
    <dbReference type="NCBI Taxonomy" id="357466"/>
    <lineage>
        <taxon>Eukaryota</taxon>
        <taxon>Viridiplantae</taxon>
        <taxon>Streptophyta</taxon>
        <taxon>Embryophyta</taxon>
        <taxon>Tracheophyta</taxon>
        <taxon>Spermatophyta</taxon>
        <taxon>Magnoliopsida</taxon>
        <taxon>Ranunculales</taxon>
        <taxon>Papaveraceae</taxon>
        <taxon>Papaveroideae</taxon>
        <taxon>Papaver</taxon>
    </lineage>
</organism>
<dbReference type="Gene3D" id="2.60.210.10">
    <property type="entry name" value="Apoptosis, Tumor Necrosis Factor Receptor Associated Protein 2, Chain A"/>
    <property type="match status" value="1"/>
</dbReference>
<comment type="caution">
    <text evidence="5">The sequence shown here is derived from an EMBL/GenBank/DDBJ whole genome shotgun (WGS) entry which is preliminary data.</text>
</comment>
<evidence type="ECO:0000256" key="2">
    <source>
        <dbReference type="ARBA" id="ARBA00010846"/>
    </source>
</evidence>
<gene>
    <name evidence="5" type="ORF">MKW98_027370</name>
</gene>